<dbReference type="VEuPathDB" id="FungiDB:EYZ11_001801"/>
<dbReference type="AlphaFoldDB" id="A0A4S3JTN5"/>
<accession>A0A4S3JTN5</accession>
<proteinExistence type="predicted"/>
<gene>
    <name evidence="1" type="ORF">EYZ11_001801</name>
</gene>
<evidence type="ECO:0000313" key="1">
    <source>
        <dbReference type="EMBL" id="THC98738.1"/>
    </source>
</evidence>
<dbReference type="EMBL" id="SOSA01000036">
    <property type="protein sequence ID" value="THC98738.1"/>
    <property type="molecule type" value="Genomic_DNA"/>
</dbReference>
<name>A0A4S3JTN5_9EURO</name>
<evidence type="ECO:0000313" key="2">
    <source>
        <dbReference type="Proteomes" id="UP000308092"/>
    </source>
</evidence>
<organism evidence="1 2">
    <name type="scientific">Aspergillus tanneri</name>
    <dbReference type="NCBI Taxonomy" id="1220188"/>
    <lineage>
        <taxon>Eukaryota</taxon>
        <taxon>Fungi</taxon>
        <taxon>Dikarya</taxon>
        <taxon>Ascomycota</taxon>
        <taxon>Pezizomycotina</taxon>
        <taxon>Eurotiomycetes</taxon>
        <taxon>Eurotiomycetidae</taxon>
        <taxon>Eurotiales</taxon>
        <taxon>Aspergillaceae</taxon>
        <taxon>Aspergillus</taxon>
        <taxon>Aspergillus subgen. Circumdati</taxon>
    </lineage>
</organism>
<sequence>MRDAFATVATTSSFVIQRATRSVLPGAKKAVFSHPLPNCGVEGWMNDPFRRNLLTSVHESRSLSKYLRMGA</sequence>
<comment type="caution">
    <text evidence="1">The sequence shown here is derived from an EMBL/GenBank/DDBJ whole genome shotgun (WGS) entry which is preliminary data.</text>
</comment>
<keyword evidence="2" id="KW-1185">Reference proteome</keyword>
<reference evidence="1 2" key="1">
    <citation type="submission" date="2019-03" db="EMBL/GenBank/DDBJ databases">
        <title>The genome sequence of a newly discovered highly antifungal drug resistant Aspergillus species, Aspergillus tanneri NIH 1004.</title>
        <authorList>
            <person name="Mounaud S."/>
            <person name="Singh I."/>
            <person name="Joardar V."/>
            <person name="Pakala S."/>
            <person name="Pakala S."/>
            <person name="Venepally P."/>
            <person name="Hoover J."/>
            <person name="Nierman W."/>
            <person name="Chung J."/>
            <person name="Losada L."/>
        </authorList>
    </citation>
    <scope>NUCLEOTIDE SEQUENCE [LARGE SCALE GENOMIC DNA]</scope>
    <source>
        <strain evidence="1 2">NIH1004</strain>
    </source>
</reference>
<dbReference type="Proteomes" id="UP000308092">
    <property type="component" value="Unassembled WGS sequence"/>
</dbReference>
<protein>
    <submittedName>
        <fullName evidence="1">Uncharacterized protein</fullName>
    </submittedName>
</protein>